<dbReference type="Gene3D" id="3.40.50.300">
    <property type="entry name" value="P-loop containing nucleotide triphosphate hydrolases"/>
    <property type="match status" value="1"/>
</dbReference>
<dbReference type="GO" id="GO:0005524">
    <property type="term" value="F:ATP binding"/>
    <property type="evidence" value="ECO:0007669"/>
    <property type="project" value="UniProtKB-KW"/>
</dbReference>
<dbReference type="InterPro" id="IPR050637">
    <property type="entry name" value="NLRP_innate_immun_reg"/>
</dbReference>
<evidence type="ECO:0000313" key="8">
    <source>
        <dbReference type="Ensembl" id="ENSGWIP00000022580.1"/>
    </source>
</evidence>
<keyword evidence="3" id="KW-0963">Cytoplasm</keyword>
<keyword evidence="4" id="KW-0677">Repeat</keyword>
<evidence type="ECO:0000259" key="7">
    <source>
        <dbReference type="PROSITE" id="PS50837"/>
    </source>
</evidence>
<keyword evidence="9" id="KW-1185">Reference proteome</keyword>
<dbReference type="InterPro" id="IPR027417">
    <property type="entry name" value="P-loop_NTPase"/>
</dbReference>
<evidence type="ECO:0000313" key="9">
    <source>
        <dbReference type="Proteomes" id="UP000694680"/>
    </source>
</evidence>
<dbReference type="Pfam" id="PF13516">
    <property type="entry name" value="LRR_6"/>
    <property type="match status" value="3"/>
</dbReference>
<dbReference type="InterPro" id="IPR032675">
    <property type="entry name" value="LRR_dom_sf"/>
</dbReference>
<dbReference type="PROSITE" id="PS50837">
    <property type="entry name" value="NACHT"/>
    <property type="match status" value="1"/>
</dbReference>
<gene>
    <name evidence="8" type="primary">si:ch73-233m11.2</name>
</gene>
<accession>A0A8C5G8S6</accession>
<feature type="domain" description="NACHT" evidence="7">
    <location>
        <begin position="66"/>
        <end position="199"/>
    </location>
</feature>
<reference evidence="8" key="2">
    <citation type="submission" date="2025-08" db="UniProtKB">
        <authorList>
            <consortium name="Ensembl"/>
        </authorList>
    </citation>
    <scope>IDENTIFICATION</scope>
</reference>
<evidence type="ECO:0000256" key="3">
    <source>
        <dbReference type="ARBA" id="ARBA00022490"/>
    </source>
</evidence>
<sequence>MDKAAVLAHILKSGDEKPTLLGGEPPARVILHHKDFIHPLTTGAQGAEDLLLHHALHSTPSAEELKLVVLTGPEGSGKSTALEKLVLDWTRGEQLLNFTHVFYFRFRDINRVEDVMSLEIFLHLHHHHISPECVSLALQKPDDVLLVFDGLDEYKHSVDPSDYSLSSDPSGPASVSCLVASLLHGYLLKGATIVVSTRPTKVVKYLNGTELKVLGFHKRQRLDYFHRFFSDPDISEKALNHMETTLGFYDFSCAPRFCWTVCSVYKSLMDRGAELPETLTQLFVQILANLLNQLSLCQTSNIKLVLELGKMASDCYQRKSLSCNKMQMVSLGLQQVLSSADAFLRVDGEPDSDSCVFSFHCQLIRDLVLAVSFFLAKLKLEEEVEKFLQRHKDGAKFLDFFLSGLSEPVQRKPLETLLGEFSSDRITKFKLWFQSSSEIILKGYHKEQHYHCFHLLHQAQNQSLVQDIITPSARIGISYGGLSLQDCVALSYVIICLGETETLNLYSAGKVTEEMSQALLPALRSSSKIILSQSSLDSGAVQLLASALSTGLATELNLSYCCLGDEKLKILCSGLRDSKLHELNLQSCGLTEMCCEGLASALPSLSQLCVLNVRCNEIKDQGLTSLCKALQSPHCTLQELEMQMCNLTSASMEDLSAALCSGCSQLKRVNLTQNLVCDSGVEALCKALKSPFSKLRSLNLFDNELTSACCPFLKEALMSEHCSLSDLDLSVNTLGPEGSLLLCQALRRPDCPIEKLSLTRCELTLPVFEELGSVLKKENCPLKALNVGLNDVGDHGVKHLWDAVAHPSCMLEELDVEMTGLTDACIGDVCAAIKASKTLKRLELRNNSLTDASVPALVQVVQESHSMEEMNLKYNDFSEDVFEIMDECEKIRY</sequence>
<dbReference type="SUPFAM" id="SSF52047">
    <property type="entry name" value="RNI-like"/>
    <property type="match status" value="1"/>
</dbReference>
<evidence type="ECO:0000256" key="4">
    <source>
        <dbReference type="ARBA" id="ARBA00022737"/>
    </source>
</evidence>
<dbReference type="PANTHER" id="PTHR45690:SF19">
    <property type="entry name" value="NACHT, LRR AND PYD DOMAINS-CONTAINING PROTEIN 3"/>
    <property type="match status" value="1"/>
</dbReference>
<evidence type="ECO:0000256" key="5">
    <source>
        <dbReference type="ARBA" id="ARBA00022741"/>
    </source>
</evidence>
<dbReference type="SUPFAM" id="SSF52540">
    <property type="entry name" value="P-loop containing nucleoside triphosphate hydrolases"/>
    <property type="match status" value="1"/>
</dbReference>
<dbReference type="Ensembl" id="ENSGWIT00000024745.1">
    <property type="protein sequence ID" value="ENSGWIP00000022580.1"/>
    <property type="gene ID" value="ENSGWIG00000012094.1"/>
</dbReference>
<keyword evidence="5" id="KW-0547">Nucleotide-binding</keyword>
<proteinExistence type="inferred from homology"/>
<organism evidence="8 9">
    <name type="scientific">Gouania willdenowi</name>
    <name type="common">Blunt-snouted clingfish</name>
    <name type="synonym">Lepadogaster willdenowi</name>
    <dbReference type="NCBI Taxonomy" id="441366"/>
    <lineage>
        <taxon>Eukaryota</taxon>
        <taxon>Metazoa</taxon>
        <taxon>Chordata</taxon>
        <taxon>Craniata</taxon>
        <taxon>Vertebrata</taxon>
        <taxon>Euteleostomi</taxon>
        <taxon>Actinopterygii</taxon>
        <taxon>Neopterygii</taxon>
        <taxon>Teleostei</taxon>
        <taxon>Neoteleostei</taxon>
        <taxon>Acanthomorphata</taxon>
        <taxon>Ovalentaria</taxon>
        <taxon>Blenniimorphae</taxon>
        <taxon>Blenniiformes</taxon>
        <taxon>Gobiesocoidei</taxon>
        <taxon>Gobiesocidae</taxon>
        <taxon>Gobiesocinae</taxon>
        <taxon>Gouania</taxon>
    </lineage>
</organism>
<comment type="subcellular location">
    <subcellularLocation>
        <location evidence="1">Cytoplasm</location>
    </subcellularLocation>
</comment>
<dbReference type="Proteomes" id="UP000694680">
    <property type="component" value="Chromosome 7"/>
</dbReference>
<dbReference type="Gene3D" id="3.80.10.10">
    <property type="entry name" value="Ribonuclease Inhibitor"/>
    <property type="match status" value="1"/>
</dbReference>
<dbReference type="SMART" id="SM00368">
    <property type="entry name" value="LRR_RI"/>
    <property type="match status" value="10"/>
</dbReference>
<evidence type="ECO:0000256" key="2">
    <source>
        <dbReference type="ARBA" id="ARBA00008665"/>
    </source>
</evidence>
<reference evidence="8" key="1">
    <citation type="submission" date="2020-06" db="EMBL/GenBank/DDBJ databases">
        <authorList>
            <consortium name="Wellcome Sanger Institute Data Sharing"/>
        </authorList>
    </citation>
    <scope>NUCLEOTIDE SEQUENCE [LARGE SCALE GENOMIC DNA]</scope>
</reference>
<keyword evidence="6" id="KW-0067">ATP-binding</keyword>
<dbReference type="InterPro" id="IPR001611">
    <property type="entry name" value="Leu-rich_rpt"/>
</dbReference>
<reference evidence="8" key="3">
    <citation type="submission" date="2025-09" db="UniProtKB">
        <authorList>
            <consortium name="Ensembl"/>
        </authorList>
    </citation>
    <scope>IDENTIFICATION</scope>
</reference>
<name>A0A8C5G8S6_GOUWI</name>
<dbReference type="InterPro" id="IPR007111">
    <property type="entry name" value="NACHT_NTPase"/>
</dbReference>
<dbReference type="AlphaFoldDB" id="A0A8C5G8S6"/>
<dbReference type="PANTHER" id="PTHR45690">
    <property type="entry name" value="NACHT, LRR AND PYD DOMAINS-CONTAINING PROTEIN 12"/>
    <property type="match status" value="1"/>
</dbReference>
<dbReference type="Pfam" id="PF05729">
    <property type="entry name" value="NACHT"/>
    <property type="match status" value="1"/>
</dbReference>
<protein>
    <submittedName>
        <fullName evidence="8">NACHT, LRR and PYD domains-containing protein 14-like</fullName>
    </submittedName>
</protein>
<comment type="similarity">
    <text evidence="2">Belongs to the NLRP family.</text>
</comment>
<dbReference type="GO" id="GO:0005829">
    <property type="term" value="C:cytosol"/>
    <property type="evidence" value="ECO:0007669"/>
    <property type="project" value="UniProtKB-SubCell"/>
</dbReference>
<dbReference type="OrthoDB" id="120976at2759"/>
<evidence type="ECO:0000256" key="6">
    <source>
        <dbReference type="ARBA" id="ARBA00022840"/>
    </source>
</evidence>
<evidence type="ECO:0000256" key="1">
    <source>
        <dbReference type="ARBA" id="ARBA00004496"/>
    </source>
</evidence>